<keyword evidence="1" id="KW-0805">Transcription regulation</keyword>
<dbReference type="Pfam" id="PF00440">
    <property type="entry name" value="TetR_N"/>
    <property type="match status" value="1"/>
</dbReference>
<name>A0A917W783_9ACTN</name>
<evidence type="ECO:0000256" key="1">
    <source>
        <dbReference type="ARBA" id="ARBA00023015"/>
    </source>
</evidence>
<dbReference type="SUPFAM" id="SSF48498">
    <property type="entry name" value="Tetracyclin repressor-like, C-terminal domain"/>
    <property type="match status" value="1"/>
</dbReference>
<dbReference type="PROSITE" id="PS50977">
    <property type="entry name" value="HTH_TETR_2"/>
    <property type="match status" value="1"/>
</dbReference>
<comment type="caution">
    <text evidence="7">The sequence shown here is derived from an EMBL/GenBank/DDBJ whole genome shotgun (WGS) entry which is preliminary data.</text>
</comment>
<feature type="region of interest" description="Disordered" evidence="5">
    <location>
        <begin position="154"/>
        <end position="174"/>
    </location>
</feature>
<dbReference type="Proteomes" id="UP000613840">
    <property type="component" value="Unassembled WGS sequence"/>
</dbReference>
<dbReference type="Pfam" id="PF02909">
    <property type="entry name" value="TetR_C_1"/>
    <property type="match status" value="1"/>
</dbReference>
<reference evidence="7" key="2">
    <citation type="submission" date="2020-09" db="EMBL/GenBank/DDBJ databases">
        <authorList>
            <person name="Sun Q."/>
            <person name="Zhou Y."/>
        </authorList>
    </citation>
    <scope>NUCLEOTIDE SEQUENCE</scope>
    <source>
        <strain evidence="7">CGMCC 4.7306</strain>
    </source>
</reference>
<dbReference type="InterPro" id="IPR036271">
    <property type="entry name" value="Tet_transcr_reg_TetR-rel_C_sf"/>
</dbReference>
<keyword evidence="3" id="KW-0804">Transcription</keyword>
<dbReference type="Gene3D" id="1.10.10.60">
    <property type="entry name" value="Homeodomain-like"/>
    <property type="match status" value="1"/>
</dbReference>
<evidence type="ECO:0000256" key="2">
    <source>
        <dbReference type="ARBA" id="ARBA00023125"/>
    </source>
</evidence>
<dbReference type="GO" id="GO:0003677">
    <property type="term" value="F:DNA binding"/>
    <property type="evidence" value="ECO:0007669"/>
    <property type="project" value="UniProtKB-UniRule"/>
</dbReference>
<reference evidence="7" key="1">
    <citation type="journal article" date="2014" name="Int. J. Syst. Evol. Microbiol.">
        <title>Complete genome sequence of Corynebacterium casei LMG S-19264T (=DSM 44701T), isolated from a smear-ripened cheese.</title>
        <authorList>
            <consortium name="US DOE Joint Genome Institute (JGI-PGF)"/>
            <person name="Walter F."/>
            <person name="Albersmeier A."/>
            <person name="Kalinowski J."/>
            <person name="Ruckert C."/>
        </authorList>
    </citation>
    <scope>NUCLEOTIDE SEQUENCE</scope>
    <source>
        <strain evidence="7">CGMCC 4.7306</strain>
    </source>
</reference>
<evidence type="ECO:0000313" key="8">
    <source>
        <dbReference type="Proteomes" id="UP000613840"/>
    </source>
</evidence>
<keyword evidence="8" id="KW-1185">Reference proteome</keyword>
<dbReference type="Gene3D" id="1.10.357.10">
    <property type="entry name" value="Tetracycline Repressor, domain 2"/>
    <property type="match status" value="1"/>
</dbReference>
<dbReference type="AlphaFoldDB" id="A0A917W783"/>
<feature type="domain" description="HTH tetR-type" evidence="6">
    <location>
        <begin position="1"/>
        <end position="54"/>
    </location>
</feature>
<dbReference type="InterPro" id="IPR001647">
    <property type="entry name" value="HTH_TetR"/>
</dbReference>
<protein>
    <submittedName>
        <fullName evidence="7">Transcriptional regulator, TetR family protein</fullName>
    </submittedName>
</protein>
<evidence type="ECO:0000256" key="5">
    <source>
        <dbReference type="SAM" id="MobiDB-lite"/>
    </source>
</evidence>
<keyword evidence="2 4" id="KW-0238">DNA-binding</keyword>
<evidence type="ECO:0000256" key="3">
    <source>
        <dbReference type="ARBA" id="ARBA00023163"/>
    </source>
</evidence>
<evidence type="ECO:0000313" key="7">
    <source>
        <dbReference type="EMBL" id="GGL73035.1"/>
    </source>
</evidence>
<dbReference type="InterPro" id="IPR004111">
    <property type="entry name" value="Repressor_TetR_C"/>
</dbReference>
<dbReference type="GO" id="GO:0045892">
    <property type="term" value="P:negative regulation of DNA-templated transcription"/>
    <property type="evidence" value="ECO:0007669"/>
    <property type="project" value="InterPro"/>
</dbReference>
<proteinExistence type="predicted"/>
<dbReference type="SUPFAM" id="SSF46689">
    <property type="entry name" value="Homeodomain-like"/>
    <property type="match status" value="1"/>
</dbReference>
<gene>
    <name evidence="7" type="ORF">GCM10011575_34180</name>
</gene>
<evidence type="ECO:0000256" key="4">
    <source>
        <dbReference type="PROSITE-ProRule" id="PRU00335"/>
    </source>
</evidence>
<organism evidence="7 8">
    <name type="scientific">Microlunatus endophyticus</name>
    <dbReference type="NCBI Taxonomy" id="1716077"/>
    <lineage>
        <taxon>Bacteria</taxon>
        <taxon>Bacillati</taxon>
        <taxon>Actinomycetota</taxon>
        <taxon>Actinomycetes</taxon>
        <taxon>Propionibacteriales</taxon>
        <taxon>Propionibacteriaceae</taxon>
        <taxon>Microlunatus</taxon>
    </lineage>
</organism>
<feature type="DNA-binding region" description="H-T-H motif" evidence="4">
    <location>
        <begin position="17"/>
        <end position="36"/>
    </location>
</feature>
<accession>A0A917W783</accession>
<sequence length="216" mass="24249">MRTAVELIDQYGTTQLSMRNLGQQLGVEAMSLYRYVRGREDLLEAIVAGMLHDVETSLEEGITEHWQGYLQTLAHRMRDIALEHPQAFPLVATRHPATPWLRPPLRSLELVESFIGTLCGYGFTDEQIAETYRAFSSFLLGQLLLESAVRGAETSPVEEPLDEGGATVPNADENVDLSEKPNITRMQSLLSEDRGLDEFETSLENLLDRLDLMLSQ</sequence>
<dbReference type="InterPro" id="IPR009057">
    <property type="entry name" value="Homeodomain-like_sf"/>
</dbReference>
<dbReference type="EMBL" id="BMMZ01000009">
    <property type="protein sequence ID" value="GGL73035.1"/>
    <property type="molecule type" value="Genomic_DNA"/>
</dbReference>
<evidence type="ECO:0000259" key="6">
    <source>
        <dbReference type="PROSITE" id="PS50977"/>
    </source>
</evidence>